<dbReference type="InterPro" id="IPR013783">
    <property type="entry name" value="Ig-like_fold"/>
</dbReference>
<dbReference type="InterPro" id="IPR017853">
    <property type="entry name" value="GH"/>
</dbReference>
<dbReference type="SUPFAM" id="SSF81296">
    <property type="entry name" value="E set domains"/>
    <property type="match status" value="1"/>
</dbReference>
<evidence type="ECO:0000256" key="1">
    <source>
        <dbReference type="ARBA" id="ARBA00008061"/>
    </source>
</evidence>
<gene>
    <name evidence="3" type="primary">pulA</name>
    <name evidence="3" type="ORF">KACHI17_18430</name>
</gene>
<sequence>MAWLAFSSAVDAQYTFDRYPTYKGSDLGLTYTPSSSVFRIWSPPASAMELKLYETGTGGVAKQTIQMQKNVSGTWVAIVNRDLKGMFYTVRANINGRWSNEVTDPYARATGINGQRAQVLDLKETNPVGWEQDKSPNFSEKNLPTDAIIYELHIRDATIDEESGAKHKGKFLGLAETGTRNKAGLSTGLDHIKELGVTHVHLLPFYDYNSVDETKTGQYNWGYDPVNYNVPEGSYSTDAADGRTRIRELKQMIQAFHQNGLRVVMDVVYNHTALTETSNFNQLVPGYYYRQKPDGSFSDATACGNETASERAMMRKFMLESVVYWVKEYHIDGFRFDLMGVHDIETMNLISDTLHKIKPDILLYGEGWTAGASPYPEEKRALKKNAHLLKGIAVFSDDIRDGIKGSVFDIKDRGFATGKAANTESVKFGIVASLPHRQIDMSKVNYSKEAYASGPSNVITYAECHDNNVLWDKIALSVPEASEEERKKMHELALTIVLTSQGIPFLHAGSEFLRSKFGEENSYNKGDSVNAIRWGLKTKNKSTYFLIQKLISSKKWHSSFRLSSADDILKSIQFIENNPEGVISYMTHEVISNPSMKTEQKRNIFVVYNGTRNSQTIQMPKGLWMPLDVMCLEGVLSPARIVEGAFDLAGFSGDILVEVSR</sequence>
<dbReference type="Gene3D" id="3.20.20.80">
    <property type="entry name" value="Glycosidases"/>
    <property type="match status" value="1"/>
</dbReference>
<dbReference type="CDD" id="cd02860">
    <property type="entry name" value="E_set_Pullulanase"/>
    <property type="match status" value="1"/>
</dbReference>
<accession>A0AAT9GJW2</accession>
<dbReference type="AlphaFoldDB" id="A0AAT9GJW2"/>
<dbReference type="PANTHER" id="PTHR43002">
    <property type="entry name" value="GLYCOGEN DEBRANCHING ENZYME"/>
    <property type="match status" value="1"/>
</dbReference>
<dbReference type="SMART" id="SM00642">
    <property type="entry name" value="Aamy"/>
    <property type="match status" value="1"/>
</dbReference>
<dbReference type="NCBIfam" id="TIGR02104">
    <property type="entry name" value="pulA_typeI"/>
    <property type="match status" value="1"/>
</dbReference>
<dbReference type="CDD" id="cd11341">
    <property type="entry name" value="AmyAc_Pullulanase_LD-like"/>
    <property type="match status" value="1"/>
</dbReference>
<name>A0AAT9GJW2_9BACT</name>
<dbReference type="InterPro" id="IPR004193">
    <property type="entry name" value="Glyco_hydro_13_N"/>
</dbReference>
<dbReference type="SUPFAM" id="SSF51445">
    <property type="entry name" value="(Trans)glycosidases"/>
    <property type="match status" value="1"/>
</dbReference>
<dbReference type="Pfam" id="PF00128">
    <property type="entry name" value="Alpha-amylase"/>
    <property type="match status" value="1"/>
</dbReference>
<dbReference type="Gene3D" id="2.60.40.1180">
    <property type="entry name" value="Golgi alpha-mannosidase II"/>
    <property type="match status" value="1"/>
</dbReference>
<dbReference type="Gene3D" id="2.60.40.10">
    <property type="entry name" value="Immunoglobulins"/>
    <property type="match status" value="1"/>
</dbReference>
<protein>
    <submittedName>
        <fullName evidence="3">Type I pullulanase</fullName>
    </submittedName>
</protein>
<dbReference type="GO" id="GO:0005975">
    <property type="term" value="P:carbohydrate metabolic process"/>
    <property type="evidence" value="ECO:0007669"/>
    <property type="project" value="InterPro"/>
</dbReference>
<comment type="similarity">
    <text evidence="1">Belongs to the glycosyl hydrolase 13 family.</text>
</comment>
<organism evidence="3">
    <name type="scientific">Sediminibacterium sp. KACHI17</name>
    <dbReference type="NCBI Taxonomy" id="1751071"/>
    <lineage>
        <taxon>Bacteria</taxon>
        <taxon>Pseudomonadati</taxon>
        <taxon>Bacteroidota</taxon>
        <taxon>Chitinophagia</taxon>
        <taxon>Chitinophagales</taxon>
        <taxon>Chitinophagaceae</taxon>
        <taxon>Sediminibacterium</taxon>
    </lineage>
</organism>
<dbReference type="Pfam" id="PF02922">
    <property type="entry name" value="CBM_48"/>
    <property type="match status" value="1"/>
</dbReference>
<dbReference type="InterPro" id="IPR011840">
    <property type="entry name" value="PulA_typeI"/>
</dbReference>
<dbReference type="GO" id="GO:0004553">
    <property type="term" value="F:hydrolase activity, hydrolyzing O-glycosyl compounds"/>
    <property type="evidence" value="ECO:0007669"/>
    <property type="project" value="InterPro"/>
</dbReference>
<proteinExistence type="inferred from homology"/>
<dbReference type="InterPro" id="IPR013780">
    <property type="entry name" value="Glyco_hydro_b"/>
</dbReference>
<dbReference type="InterPro" id="IPR014756">
    <property type="entry name" value="Ig_E-set"/>
</dbReference>
<feature type="domain" description="Glycosyl hydrolase family 13 catalytic" evidence="2">
    <location>
        <begin position="180"/>
        <end position="554"/>
    </location>
</feature>
<dbReference type="InterPro" id="IPR006047">
    <property type="entry name" value="GH13_cat_dom"/>
</dbReference>
<dbReference type="EMBL" id="AP029612">
    <property type="protein sequence ID" value="BFG70962.1"/>
    <property type="molecule type" value="Genomic_DNA"/>
</dbReference>
<reference evidence="3" key="1">
    <citation type="submission" date="2024-02" db="EMBL/GenBank/DDBJ databases">
        <title>Sediminibacterium planktonica sp. nov. and Sediminibacterium longus sp. nov., isolated from surface lake and river water.</title>
        <authorList>
            <person name="Watanabe K."/>
            <person name="Takemine S."/>
            <person name="Ishii Y."/>
            <person name="Ogata Y."/>
            <person name="Shindo C."/>
            <person name="Suda W."/>
        </authorList>
    </citation>
    <scope>NUCLEOTIDE SEQUENCE</scope>
    <source>
        <strain evidence="3">KACHI17</strain>
    </source>
</reference>
<evidence type="ECO:0000313" key="3">
    <source>
        <dbReference type="EMBL" id="BFG70962.1"/>
    </source>
</evidence>
<evidence type="ECO:0000259" key="2">
    <source>
        <dbReference type="SMART" id="SM00642"/>
    </source>
</evidence>